<sequence>MNPHNTYKNAKAISWTRIDMLLLIYENAIEALDKGIEILESGDLSELLFQRIDVQRKVLLIAEGLSVDEDPTAAHIMNICVFILDQISTESLENWKSSLKLIETLHEGFAAIAEEARELERKGQIPQLQI</sequence>
<dbReference type="SUPFAM" id="SSF101116">
    <property type="entry name" value="Flagellar export chaperone FliS"/>
    <property type="match status" value="1"/>
</dbReference>
<keyword evidence="2" id="KW-1185">Reference proteome</keyword>
<dbReference type="KEGG" id="fmr:Fuma_03304"/>
<evidence type="ECO:0000313" key="2">
    <source>
        <dbReference type="Proteomes" id="UP000187735"/>
    </source>
</evidence>
<organism evidence="1 2">
    <name type="scientific">Fuerstiella marisgermanici</name>
    <dbReference type="NCBI Taxonomy" id="1891926"/>
    <lineage>
        <taxon>Bacteria</taxon>
        <taxon>Pseudomonadati</taxon>
        <taxon>Planctomycetota</taxon>
        <taxon>Planctomycetia</taxon>
        <taxon>Planctomycetales</taxon>
        <taxon>Planctomycetaceae</taxon>
        <taxon>Fuerstiella</taxon>
    </lineage>
</organism>
<dbReference type="AlphaFoldDB" id="A0A1P8WHZ1"/>
<dbReference type="OrthoDB" id="284491at2"/>
<dbReference type="EMBL" id="CP017641">
    <property type="protein sequence ID" value="APZ93686.1"/>
    <property type="molecule type" value="Genomic_DNA"/>
</dbReference>
<reference evidence="1 2" key="1">
    <citation type="journal article" date="2016" name="Front. Microbiol.">
        <title>Fuerstia marisgermanicae gen. nov., sp. nov., an Unusual Member of the Phylum Planctomycetes from the German Wadden Sea.</title>
        <authorList>
            <person name="Kohn T."/>
            <person name="Heuer A."/>
            <person name="Jogler M."/>
            <person name="Vollmers J."/>
            <person name="Boedeker C."/>
            <person name="Bunk B."/>
            <person name="Rast P."/>
            <person name="Borchert D."/>
            <person name="Glockner I."/>
            <person name="Freese H.M."/>
            <person name="Klenk H.P."/>
            <person name="Overmann J."/>
            <person name="Kaster A.K."/>
            <person name="Rohde M."/>
            <person name="Wiegand S."/>
            <person name="Jogler C."/>
        </authorList>
    </citation>
    <scope>NUCLEOTIDE SEQUENCE [LARGE SCALE GENOMIC DNA]</scope>
    <source>
        <strain evidence="1 2">NH11</strain>
    </source>
</reference>
<proteinExistence type="predicted"/>
<protein>
    <recommendedName>
        <fullName evidence="3">Flagellar protein FliS</fullName>
    </recommendedName>
</protein>
<evidence type="ECO:0000313" key="1">
    <source>
        <dbReference type="EMBL" id="APZ93686.1"/>
    </source>
</evidence>
<dbReference type="RefSeq" id="WP_077025115.1">
    <property type="nucleotide sequence ID" value="NZ_CP017641.1"/>
</dbReference>
<dbReference type="Proteomes" id="UP000187735">
    <property type="component" value="Chromosome"/>
</dbReference>
<gene>
    <name evidence="1" type="ORF">Fuma_03304</name>
</gene>
<evidence type="ECO:0008006" key="3">
    <source>
        <dbReference type="Google" id="ProtNLM"/>
    </source>
</evidence>
<accession>A0A1P8WHZ1</accession>
<dbReference type="InterPro" id="IPR036584">
    <property type="entry name" value="FliS_sf"/>
</dbReference>
<dbReference type="GO" id="GO:0044780">
    <property type="term" value="P:bacterial-type flagellum assembly"/>
    <property type="evidence" value="ECO:0007669"/>
    <property type="project" value="InterPro"/>
</dbReference>
<name>A0A1P8WHZ1_9PLAN</name>